<keyword evidence="3 6" id="KW-0812">Transmembrane</keyword>
<accession>A0ABR8H6J8</accession>
<evidence type="ECO:0000256" key="1">
    <source>
        <dbReference type="ARBA" id="ARBA00004651"/>
    </source>
</evidence>
<feature type="transmembrane region" description="Helical" evidence="6">
    <location>
        <begin position="86"/>
        <end position="109"/>
    </location>
</feature>
<keyword evidence="5 6" id="KW-0472">Membrane</keyword>
<dbReference type="Proteomes" id="UP000606396">
    <property type="component" value="Unassembled WGS sequence"/>
</dbReference>
<feature type="domain" description="PhoU" evidence="7">
    <location>
        <begin position="346"/>
        <end position="426"/>
    </location>
</feature>
<feature type="domain" description="PhoU" evidence="7">
    <location>
        <begin position="457"/>
        <end position="537"/>
    </location>
</feature>
<evidence type="ECO:0000256" key="2">
    <source>
        <dbReference type="ARBA" id="ARBA00022475"/>
    </source>
</evidence>
<dbReference type="PANTHER" id="PTHR10010">
    <property type="entry name" value="SOLUTE CARRIER FAMILY 34 SODIUM PHOSPHATE , MEMBER 2-RELATED"/>
    <property type="match status" value="1"/>
</dbReference>
<feature type="transmembrane region" description="Helical" evidence="6">
    <location>
        <begin position="284"/>
        <end position="306"/>
    </location>
</feature>
<evidence type="ECO:0000259" key="7">
    <source>
        <dbReference type="Pfam" id="PF01895"/>
    </source>
</evidence>
<name>A0ABR8H6J8_NOSPU</name>
<sequence>MLKTQDPTQVLILLIGGSTLLLYGVRLVTDAMERALGSRLRLVMMKLARHPLAAFISGIIVTMLTQSSTATASVMVGLVSAQLVPLAAAVIMLLGAAVGSTLVVQLLAFHITEYAQEFLGLAAAFALLTRGKALRDVGRGVFSFGLVLQGLAMIDASSAPIADNPITNEIMEALSQSPLVLVLLGILLAAAFVSSIAAIGIVMALAGGGALPLEAALAVMLGANIGTTLMPLLTALNRGSVVGRRLGFIYVGTRLVGGVLLLALLNPLTVLLTRLLPDPSTQVALAHLGFNLILAIVFVPLANLLANLATRLLPEPETQNKLSVRYLDPNALTLPAVALGQAMREILRMADLSAEMLQLSIRAFEDGVKDLPKQIGALDNQLDALETAVKHYLIQLNDELLTTEQSQRELTLLSISTELEAIGDIIDRQLMRLARRKRRKQIAFSQQEWNDIVAYHGEVLGLLQRTLTGLAAQDSTIADEVLSQRQWLNQFKREIYLRHLQHLSSGDPVSLNASSILLEMVNAMSRILSHISSIARAIQGEL</sequence>
<proteinExistence type="predicted"/>
<evidence type="ECO:0000256" key="4">
    <source>
        <dbReference type="ARBA" id="ARBA00022989"/>
    </source>
</evidence>
<keyword evidence="9" id="KW-1185">Reference proteome</keyword>
<organism evidence="8 9">
    <name type="scientific">Nostoc punctiforme FACHB-252</name>
    <dbReference type="NCBI Taxonomy" id="1357509"/>
    <lineage>
        <taxon>Bacteria</taxon>
        <taxon>Bacillati</taxon>
        <taxon>Cyanobacteriota</taxon>
        <taxon>Cyanophyceae</taxon>
        <taxon>Nostocales</taxon>
        <taxon>Nostocaceae</taxon>
        <taxon>Nostoc</taxon>
    </lineage>
</organism>
<dbReference type="InterPro" id="IPR003841">
    <property type="entry name" value="Na/Pi_transpt"/>
</dbReference>
<comment type="subcellular location">
    <subcellularLocation>
        <location evidence="1">Cell membrane</location>
        <topology evidence="1">Multi-pass membrane protein</topology>
    </subcellularLocation>
</comment>
<feature type="transmembrane region" description="Helical" evidence="6">
    <location>
        <begin position="248"/>
        <end position="272"/>
    </location>
</feature>
<dbReference type="SUPFAM" id="SSF109755">
    <property type="entry name" value="PhoU-like"/>
    <property type="match status" value="1"/>
</dbReference>
<feature type="transmembrane region" description="Helical" evidence="6">
    <location>
        <begin position="215"/>
        <end position="236"/>
    </location>
</feature>
<dbReference type="InterPro" id="IPR026022">
    <property type="entry name" value="PhoU_dom"/>
</dbReference>
<reference evidence="8 9" key="1">
    <citation type="journal article" date="2020" name="ISME J.">
        <title>Comparative genomics reveals insights into cyanobacterial evolution and habitat adaptation.</title>
        <authorList>
            <person name="Chen M.Y."/>
            <person name="Teng W.K."/>
            <person name="Zhao L."/>
            <person name="Hu C.X."/>
            <person name="Zhou Y.K."/>
            <person name="Han B.P."/>
            <person name="Song L.R."/>
            <person name="Shu W.S."/>
        </authorList>
    </citation>
    <scope>NUCLEOTIDE SEQUENCE [LARGE SCALE GENOMIC DNA]</scope>
    <source>
        <strain evidence="8 9">FACHB-252</strain>
    </source>
</reference>
<evidence type="ECO:0000313" key="8">
    <source>
        <dbReference type="EMBL" id="MBD2610887.1"/>
    </source>
</evidence>
<feature type="transmembrane region" description="Helical" evidence="6">
    <location>
        <begin position="179"/>
        <end position="203"/>
    </location>
</feature>
<feature type="transmembrane region" description="Helical" evidence="6">
    <location>
        <begin position="52"/>
        <end position="80"/>
    </location>
</feature>
<evidence type="ECO:0000313" key="9">
    <source>
        <dbReference type="Proteomes" id="UP000606396"/>
    </source>
</evidence>
<dbReference type="EMBL" id="JACJTC010000004">
    <property type="protein sequence ID" value="MBD2610887.1"/>
    <property type="molecule type" value="Genomic_DNA"/>
</dbReference>
<gene>
    <name evidence="8" type="ORF">H6G94_06335</name>
</gene>
<dbReference type="PANTHER" id="PTHR10010:SF46">
    <property type="entry name" value="SODIUM-DEPENDENT PHOSPHATE TRANSPORT PROTEIN 2B"/>
    <property type="match status" value="1"/>
</dbReference>
<dbReference type="RefSeq" id="WP_190948770.1">
    <property type="nucleotide sequence ID" value="NZ_JACJTC010000004.1"/>
</dbReference>
<dbReference type="Pfam" id="PF02690">
    <property type="entry name" value="Na_Pi_cotrans"/>
    <property type="match status" value="2"/>
</dbReference>
<dbReference type="Pfam" id="PF01895">
    <property type="entry name" value="PhoU"/>
    <property type="match status" value="2"/>
</dbReference>
<evidence type="ECO:0000256" key="5">
    <source>
        <dbReference type="ARBA" id="ARBA00023136"/>
    </source>
</evidence>
<keyword evidence="4 6" id="KW-1133">Transmembrane helix</keyword>
<protein>
    <submittedName>
        <fullName evidence="8">Na/Pi cotransporter family protein</fullName>
    </submittedName>
</protein>
<dbReference type="NCBIfam" id="NF037997">
    <property type="entry name" value="Na_Pi_symport"/>
    <property type="match status" value="1"/>
</dbReference>
<feature type="transmembrane region" description="Helical" evidence="6">
    <location>
        <begin position="12"/>
        <end position="31"/>
    </location>
</feature>
<dbReference type="Gene3D" id="1.20.58.220">
    <property type="entry name" value="Phosphate transport system protein phou homolog 2, domain 2"/>
    <property type="match status" value="1"/>
</dbReference>
<keyword evidence="2" id="KW-1003">Cell membrane</keyword>
<dbReference type="InterPro" id="IPR038078">
    <property type="entry name" value="PhoU-like_sf"/>
</dbReference>
<evidence type="ECO:0000256" key="3">
    <source>
        <dbReference type="ARBA" id="ARBA00022692"/>
    </source>
</evidence>
<comment type="caution">
    <text evidence="8">The sequence shown here is derived from an EMBL/GenBank/DDBJ whole genome shotgun (WGS) entry which is preliminary data.</text>
</comment>
<evidence type="ECO:0000256" key="6">
    <source>
        <dbReference type="SAM" id="Phobius"/>
    </source>
</evidence>